<evidence type="ECO:0000256" key="1">
    <source>
        <dbReference type="SAM" id="Phobius"/>
    </source>
</evidence>
<feature type="transmembrane region" description="Helical" evidence="1">
    <location>
        <begin position="41"/>
        <end position="62"/>
    </location>
</feature>
<reference evidence="3 4" key="1">
    <citation type="submission" date="2017-05" db="EMBL/GenBank/DDBJ databases">
        <authorList>
            <person name="Varghese N."/>
            <person name="Submissions S."/>
        </authorList>
    </citation>
    <scope>NUCLEOTIDE SEQUENCE [LARGE SCALE GENOMIC DNA]</scope>
    <source>
        <strain evidence="3 4">DSM 26001</strain>
    </source>
</reference>
<proteinExistence type="predicted"/>
<comment type="caution">
    <text evidence="3">The sequence shown here is derived from an EMBL/GenBank/DDBJ whole genome shotgun (WGS) entry which is preliminary data.</text>
</comment>
<evidence type="ECO:0000259" key="2">
    <source>
        <dbReference type="Pfam" id="PF07331"/>
    </source>
</evidence>
<feature type="transmembrane region" description="Helical" evidence="1">
    <location>
        <begin position="98"/>
        <end position="114"/>
    </location>
</feature>
<protein>
    <submittedName>
        <fullName evidence="3">Tripartite tricarboxylate transporter TctB family protein</fullName>
    </submittedName>
</protein>
<organism evidence="3 4">
    <name type="scientific">Noviherbaspirillum suwonense</name>
    <dbReference type="NCBI Taxonomy" id="1224511"/>
    <lineage>
        <taxon>Bacteria</taxon>
        <taxon>Pseudomonadati</taxon>
        <taxon>Pseudomonadota</taxon>
        <taxon>Betaproteobacteria</taxon>
        <taxon>Burkholderiales</taxon>
        <taxon>Oxalobacteraceae</taxon>
        <taxon>Noviherbaspirillum</taxon>
    </lineage>
</organism>
<feature type="transmembrane region" description="Helical" evidence="1">
    <location>
        <begin position="9"/>
        <end position="29"/>
    </location>
</feature>
<evidence type="ECO:0000313" key="4">
    <source>
        <dbReference type="Proteomes" id="UP001158049"/>
    </source>
</evidence>
<feature type="transmembrane region" description="Helical" evidence="1">
    <location>
        <begin position="74"/>
        <end position="92"/>
    </location>
</feature>
<dbReference type="EMBL" id="FXUL01000050">
    <property type="protein sequence ID" value="SMP81903.1"/>
    <property type="molecule type" value="Genomic_DNA"/>
</dbReference>
<keyword evidence="1" id="KW-0812">Transmembrane</keyword>
<dbReference type="InterPro" id="IPR009936">
    <property type="entry name" value="DUF1468"/>
</dbReference>
<keyword evidence="1" id="KW-1133">Transmembrane helix</keyword>
<sequence length="153" mass="16560">MHIRNQKDFWAGLLFAAFGLFFSGFGTRYTFGSAARMGPGYFPTVLGIILIILGAVIVLGALSPKAEETRVQKFSWPTILLVLGAVVLFGLLLNRAGLVIALATVVIVSSYASHEFGWKATLINTTVLIALCLAVFVYALSLQFPLWPTFFAG</sequence>
<name>A0ABY1QWH9_9BURK</name>
<evidence type="ECO:0000313" key="3">
    <source>
        <dbReference type="EMBL" id="SMP81903.1"/>
    </source>
</evidence>
<accession>A0ABY1QWH9</accession>
<gene>
    <name evidence="3" type="ORF">SAMN06295970_1502</name>
</gene>
<keyword evidence="4" id="KW-1185">Reference proteome</keyword>
<feature type="transmembrane region" description="Helical" evidence="1">
    <location>
        <begin position="126"/>
        <end position="147"/>
    </location>
</feature>
<feature type="domain" description="DUF1468" evidence="2">
    <location>
        <begin position="9"/>
        <end position="145"/>
    </location>
</feature>
<keyword evidence="1" id="KW-0472">Membrane</keyword>
<dbReference type="Proteomes" id="UP001158049">
    <property type="component" value="Unassembled WGS sequence"/>
</dbReference>
<dbReference type="Pfam" id="PF07331">
    <property type="entry name" value="TctB"/>
    <property type="match status" value="1"/>
</dbReference>
<dbReference type="RefSeq" id="WP_283445756.1">
    <property type="nucleotide sequence ID" value="NZ_FXUL01000050.1"/>
</dbReference>